<gene>
    <name evidence="3" type="ORF">J4035_08625</name>
</gene>
<dbReference type="RefSeq" id="WP_208289371.1">
    <property type="nucleotide sequence ID" value="NZ_CP074404.1"/>
</dbReference>
<evidence type="ECO:0000313" key="3">
    <source>
        <dbReference type="EMBL" id="MBO3084701.1"/>
    </source>
</evidence>
<dbReference type="Pfam" id="PF00561">
    <property type="entry name" value="Abhydrolase_1"/>
    <property type="match status" value="1"/>
</dbReference>
<evidence type="ECO:0000256" key="1">
    <source>
        <dbReference type="ARBA" id="ARBA00022801"/>
    </source>
</evidence>
<dbReference type="InterPro" id="IPR029058">
    <property type="entry name" value="AB_hydrolase_fold"/>
</dbReference>
<evidence type="ECO:0000259" key="2">
    <source>
        <dbReference type="Pfam" id="PF00561"/>
    </source>
</evidence>
<dbReference type="Proteomes" id="UP000678317">
    <property type="component" value="Unassembled WGS sequence"/>
</dbReference>
<dbReference type="PANTHER" id="PTHR43329">
    <property type="entry name" value="EPOXIDE HYDROLASE"/>
    <property type="match status" value="1"/>
</dbReference>
<sequence length="292" mass="30997">MSTTTPASIPEVTHHRATLDGTELHYVSAGDTGTPVLLVHGFPESWWAFHKVIPLLAAEHRVIAVDLPGFGDSGTRPGDYTSSTFAESLRRLITHLDLGAVHLTGQDIGGTPTFRLAAQHPELLRSYTAIEAALPGFGLEQFADVARGGSWHVGFLGAPGIPELLLVGREREFLTGFALPAMNGTPGAVTDVDVDELTRVYSRPDGLRGTTGIYGSMLTEGDEIARLAAEHRLTMPVLAVDAGSGPFTSRTMHAVATDVTTATIDGIGHLVALEAPDALAETLLAFYRRLDA</sequence>
<comment type="caution">
    <text evidence="3">The sequence shown here is derived from an EMBL/GenBank/DDBJ whole genome shotgun (WGS) entry which is preliminary data.</text>
</comment>
<dbReference type="SUPFAM" id="SSF53474">
    <property type="entry name" value="alpha/beta-Hydrolases"/>
    <property type="match status" value="1"/>
</dbReference>
<name>A0ABS3SG24_9CELL</name>
<keyword evidence="1 3" id="KW-0378">Hydrolase</keyword>
<keyword evidence="4" id="KW-1185">Reference proteome</keyword>
<feature type="domain" description="AB hydrolase-1" evidence="2">
    <location>
        <begin position="35"/>
        <end position="145"/>
    </location>
</feature>
<dbReference type="Gene3D" id="3.40.50.1820">
    <property type="entry name" value="alpha/beta hydrolase"/>
    <property type="match status" value="1"/>
</dbReference>
<dbReference type="PRINTS" id="PR00111">
    <property type="entry name" value="ABHYDROLASE"/>
</dbReference>
<evidence type="ECO:0000313" key="4">
    <source>
        <dbReference type="Proteomes" id="UP000678317"/>
    </source>
</evidence>
<dbReference type="EMBL" id="JAGFBM010000003">
    <property type="protein sequence ID" value="MBO3084701.1"/>
    <property type="molecule type" value="Genomic_DNA"/>
</dbReference>
<dbReference type="PRINTS" id="PR00412">
    <property type="entry name" value="EPOXHYDRLASE"/>
</dbReference>
<proteinExistence type="predicted"/>
<dbReference type="InterPro" id="IPR000639">
    <property type="entry name" value="Epox_hydrolase-like"/>
</dbReference>
<organism evidence="3 4">
    <name type="scientific">Cellulomonas fengjieae</name>
    <dbReference type="NCBI Taxonomy" id="2819978"/>
    <lineage>
        <taxon>Bacteria</taxon>
        <taxon>Bacillati</taxon>
        <taxon>Actinomycetota</taxon>
        <taxon>Actinomycetes</taxon>
        <taxon>Micrococcales</taxon>
        <taxon>Cellulomonadaceae</taxon>
        <taxon>Cellulomonas</taxon>
    </lineage>
</organism>
<accession>A0ABS3SG24</accession>
<dbReference type="InterPro" id="IPR000073">
    <property type="entry name" value="AB_hydrolase_1"/>
</dbReference>
<reference evidence="3 4" key="1">
    <citation type="submission" date="2021-03" db="EMBL/GenBank/DDBJ databases">
        <title>novel species in genus Cellulomonas.</title>
        <authorList>
            <person name="Zhang G."/>
        </authorList>
    </citation>
    <scope>NUCLEOTIDE SEQUENCE [LARGE SCALE GENOMIC DNA]</scope>
    <source>
        <strain evidence="4">zg-ZUI188</strain>
    </source>
</reference>
<dbReference type="GO" id="GO:0016787">
    <property type="term" value="F:hydrolase activity"/>
    <property type="evidence" value="ECO:0007669"/>
    <property type="project" value="UniProtKB-KW"/>
</dbReference>
<protein>
    <submittedName>
        <fullName evidence="3">Alpha/beta hydrolase</fullName>
    </submittedName>
</protein>